<evidence type="ECO:0000256" key="4">
    <source>
        <dbReference type="ARBA" id="ARBA00022692"/>
    </source>
</evidence>
<evidence type="ECO:0000256" key="9">
    <source>
        <dbReference type="ARBA" id="ARBA00023209"/>
    </source>
</evidence>
<protein>
    <recommendedName>
        <fullName evidence="11">CDP-archaeol synthase</fullName>
        <ecNumber evidence="11">2.7.7.67</ecNumber>
    </recommendedName>
    <alternativeName>
        <fullName evidence="11">CDP-2,3-bis-(O-geranylgeranyl)-sn-glycerol synthase</fullName>
    </alternativeName>
</protein>
<dbReference type="EC" id="2.7.7.67" evidence="11"/>
<keyword evidence="5 11" id="KW-0460">Magnesium</keyword>
<keyword evidence="10 11" id="KW-1208">Phospholipid metabolism</keyword>
<dbReference type="PANTHER" id="PTHR39650">
    <property type="entry name" value="CDP-ARCHAEOL SYNTHASE"/>
    <property type="match status" value="1"/>
</dbReference>
<keyword evidence="6 11" id="KW-1133">Transmembrane helix</keyword>
<evidence type="ECO:0000256" key="5">
    <source>
        <dbReference type="ARBA" id="ARBA00022842"/>
    </source>
</evidence>
<keyword evidence="1 11" id="KW-1003">Cell membrane</keyword>
<evidence type="ECO:0000256" key="10">
    <source>
        <dbReference type="ARBA" id="ARBA00023264"/>
    </source>
</evidence>
<dbReference type="UniPathway" id="UPA00940"/>
<comment type="cofactor">
    <cofactor evidence="11">
        <name>Mg(2+)</name>
        <dbReference type="ChEBI" id="CHEBI:18420"/>
    </cofactor>
</comment>
<gene>
    <name evidence="11" type="primary">carS</name>
    <name evidence="12" type="ORF">AC478_01265</name>
</gene>
<sequence>MDIALLIVEALKFIFPAYCANAAPVLVGGGRAMDFGKNFVDGKRVLGNNKTFRGFFFGLAIGIAVGLVEWMLFEDYPFLFSLFTPFGALLGDLAAAFLKRRLGIAPGGFFPIVDQVDFVVGAIVFALPLAMVYWELAAAALVITPPIHLLTNIGAYKLKLKKNPW</sequence>
<dbReference type="GO" id="GO:0046474">
    <property type="term" value="P:glycerophospholipid biosynthetic process"/>
    <property type="evidence" value="ECO:0007669"/>
    <property type="project" value="UniProtKB-UniRule"/>
</dbReference>
<dbReference type="NCBIfam" id="NF003114">
    <property type="entry name" value="PRK04032.1"/>
    <property type="match status" value="1"/>
</dbReference>
<feature type="transmembrane region" description="Helical" evidence="11">
    <location>
        <begin position="52"/>
        <end position="72"/>
    </location>
</feature>
<evidence type="ECO:0000256" key="8">
    <source>
        <dbReference type="ARBA" id="ARBA00023136"/>
    </source>
</evidence>
<dbReference type="HAMAP" id="MF_01117">
    <property type="entry name" value="CDP_archaeol_synth"/>
    <property type="match status" value="1"/>
</dbReference>
<evidence type="ECO:0000256" key="1">
    <source>
        <dbReference type="ARBA" id="ARBA00022475"/>
    </source>
</evidence>
<keyword evidence="2 11" id="KW-0444">Lipid biosynthesis</keyword>
<name>A0A0M0BU42_9ARCH</name>
<evidence type="ECO:0000313" key="13">
    <source>
        <dbReference type="Proteomes" id="UP000054016"/>
    </source>
</evidence>
<evidence type="ECO:0000256" key="3">
    <source>
        <dbReference type="ARBA" id="ARBA00022679"/>
    </source>
</evidence>
<reference evidence="13" key="1">
    <citation type="submission" date="2015-06" db="EMBL/GenBank/DDBJ databases">
        <title>New insights into the roles of widespread benthic archaea in carbon and nitrogen cycling.</title>
        <authorList>
            <person name="Lazar C.S."/>
            <person name="Baker B.J."/>
            <person name="Seitz K.W."/>
            <person name="Hyde A.S."/>
            <person name="Dick G.J."/>
            <person name="Hinrichs K.-U."/>
            <person name="Teske A.P."/>
        </authorList>
    </citation>
    <scope>NUCLEOTIDE SEQUENCE [LARGE SCALE GENOMIC DNA]</scope>
</reference>
<dbReference type="GO" id="GO:0043338">
    <property type="term" value="F:CDP-2,3-bis-(O-geranylgeranyl)-sn-glycerol synthase activity"/>
    <property type="evidence" value="ECO:0007669"/>
    <property type="project" value="UniProtKB-EC"/>
</dbReference>
<comment type="similarity">
    <text evidence="11">Belongs to the CDP-archaeol synthase family.</text>
</comment>
<dbReference type="InterPro" id="IPR032690">
    <property type="entry name" value="CarS"/>
</dbReference>
<keyword evidence="8 11" id="KW-0472">Membrane</keyword>
<dbReference type="InterPro" id="IPR002726">
    <property type="entry name" value="CarS_archaea"/>
</dbReference>
<comment type="pathway">
    <text evidence="11">Membrane lipid metabolism; glycerophospholipid metabolism.</text>
</comment>
<dbReference type="AlphaFoldDB" id="A0A0M0BU42"/>
<evidence type="ECO:0000256" key="2">
    <source>
        <dbReference type="ARBA" id="ARBA00022516"/>
    </source>
</evidence>
<evidence type="ECO:0000313" key="12">
    <source>
        <dbReference type="EMBL" id="KON32138.1"/>
    </source>
</evidence>
<keyword evidence="4 11" id="KW-0812">Transmembrane</keyword>
<comment type="function">
    <text evidence="11">Catalyzes the formation of CDP-2,3-bis-(O-geranylgeranyl)-sn-glycerol (CDP-archaeol) from 2,3-bis-(O-geranylgeranyl)-sn-glycerol 1-phosphate (DGGGP) and CTP. This reaction is the third ether-bond-formation step in the biosynthesis of archaeal membrane lipids.</text>
</comment>
<accession>A0A0M0BU42</accession>
<dbReference type="PANTHER" id="PTHR39650:SF1">
    <property type="entry name" value="CDP-ARCHAEOL SYNTHASE"/>
    <property type="match status" value="1"/>
</dbReference>
<comment type="caution">
    <text evidence="12">The sequence shown here is derived from an EMBL/GenBank/DDBJ whole genome shotgun (WGS) entry which is preliminary data.</text>
</comment>
<feature type="transmembrane region" description="Helical" evidence="11">
    <location>
        <begin position="136"/>
        <end position="156"/>
    </location>
</feature>
<keyword evidence="9 11" id="KW-0594">Phospholipid biosynthesis</keyword>
<dbReference type="EMBL" id="LFWV01000011">
    <property type="protein sequence ID" value="KON32138.1"/>
    <property type="molecule type" value="Genomic_DNA"/>
</dbReference>
<keyword evidence="7 11" id="KW-0443">Lipid metabolism</keyword>
<comment type="subcellular location">
    <subcellularLocation>
        <location evidence="11">Cell membrane</location>
        <topology evidence="11">Multi-pass membrane protein</topology>
    </subcellularLocation>
</comment>
<proteinExistence type="inferred from homology"/>
<feature type="transmembrane region" description="Helical" evidence="11">
    <location>
        <begin position="78"/>
        <end position="97"/>
    </location>
</feature>
<organism evidence="12 13">
    <name type="scientific">miscellaneous Crenarchaeota group-1 archaeon SG8-32-3</name>
    <dbReference type="NCBI Taxonomy" id="1685125"/>
    <lineage>
        <taxon>Archaea</taxon>
        <taxon>Candidatus Bathyarchaeota</taxon>
        <taxon>MCG-1</taxon>
    </lineage>
</organism>
<evidence type="ECO:0000256" key="6">
    <source>
        <dbReference type="ARBA" id="ARBA00022989"/>
    </source>
</evidence>
<feature type="transmembrane region" description="Helical" evidence="11">
    <location>
        <begin position="109"/>
        <end position="130"/>
    </location>
</feature>
<dbReference type="GO" id="GO:0005886">
    <property type="term" value="C:plasma membrane"/>
    <property type="evidence" value="ECO:0007669"/>
    <property type="project" value="UniProtKB-SubCell"/>
</dbReference>
<evidence type="ECO:0000256" key="7">
    <source>
        <dbReference type="ARBA" id="ARBA00023098"/>
    </source>
</evidence>
<dbReference type="Proteomes" id="UP000054016">
    <property type="component" value="Unassembled WGS sequence"/>
</dbReference>
<evidence type="ECO:0000256" key="11">
    <source>
        <dbReference type="HAMAP-Rule" id="MF_01117"/>
    </source>
</evidence>
<dbReference type="Pfam" id="PF01864">
    <property type="entry name" value="CarS-like"/>
    <property type="match status" value="1"/>
</dbReference>
<keyword evidence="3 11" id="KW-0808">Transferase</keyword>
<comment type="catalytic activity">
    <reaction evidence="11">
        <text>2,3-bis-O-(geranylgeranyl)-sn-glycerol 1-phosphate + CTP + H(+) = CDP-2,3-bis-O-(geranylgeranyl)-sn-glycerol + diphosphate</text>
        <dbReference type="Rhea" id="RHEA:25690"/>
        <dbReference type="ChEBI" id="CHEBI:15378"/>
        <dbReference type="ChEBI" id="CHEBI:33019"/>
        <dbReference type="ChEBI" id="CHEBI:37563"/>
        <dbReference type="ChEBI" id="CHEBI:58837"/>
        <dbReference type="ChEBI" id="CHEBI:58838"/>
        <dbReference type="EC" id="2.7.7.67"/>
    </reaction>
</comment>